<dbReference type="PROSITE" id="PS51729">
    <property type="entry name" value="GNAT_YJDJ"/>
    <property type="match status" value="1"/>
</dbReference>
<dbReference type="Gene3D" id="3.40.630.30">
    <property type="match status" value="1"/>
</dbReference>
<gene>
    <name evidence="3" type="ORF">HMPREF9719_01481</name>
</gene>
<dbReference type="PROSITE" id="PS51186">
    <property type="entry name" value="GNAT"/>
    <property type="match status" value="1"/>
</dbReference>
<dbReference type="InterPro" id="IPR031165">
    <property type="entry name" value="GNAT_YJDJ"/>
</dbReference>
<dbReference type="Proteomes" id="UP000006078">
    <property type="component" value="Unassembled WGS sequence"/>
</dbReference>
<dbReference type="InterPro" id="IPR016181">
    <property type="entry name" value="Acyl_CoA_acyltransferase"/>
</dbReference>
<dbReference type="eggNOG" id="COG2388">
    <property type="taxonomic scope" value="Bacteria"/>
</dbReference>
<feature type="domain" description="N-acetyltransferase" evidence="2">
    <location>
        <begin position="18"/>
        <end position="105"/>
    </location>
</feature>
<feature type="domain" description="N-acetyltransferase" evidence="1">
    <location>
        <begin position="1"/>
        <end position="106"/>
    </location>
</feature>
<dbReference type="CDD" id="cd04301">
    <property type="entry name" value="NAT_SF"/>
    <property type="match status" value="1"/>
</dbReference>
<dbReference type="PATRIC" id="fig|883169.3.peg.1427"/>
<dbReference type="PANTHER" id="PTHR31435">
    <property type="entry name" value="PROTEIN NATD1"/>
    <property type="match status" value="1"/>
</dbReference>
<keyword evidence="4" id="KW-1185">Reference proteome</keyword>
<evidence type="ECO:0000259" key="2">
    <source>
        <dbReference type="PROSITE" id="PS51729"/>
    </source>
</evidence>
<dbReference type="HOGENOM" id="CLU_132888_0_1_11"/>
<evidence type="ECO:0000259" key="1">
    <source>
        <dbReference type="PROSITE" id="PS51186"/>
    </source>
</evidence>
<dbReference type="SUPFAM" id="SSF55729">
    <property type="entry name" value="Acyl-CoA N-acyltransferases (Nat)"/>
    <property type="match status" value="1"/>
</dbReference>
<evidence type="ECO:0000313" key="4">
    <source>
        <dbReference type="Proteomes" id="UP000006078"/>
    </source>
</evidence>
<dbReference type="InterPro" id="IPR045057">
    <property type="entry name" value="Gcn5-rel_NAT"/>
</dbReference>
<comment type="caution">
    <text evidence="3">The sequence shown here is derived from an EMBL/GenBank/DDBJ whole genome shotgun (WGS) entry which is preliminary data.</text>
</comment>
<protein>
    <submittedName>
        <fullName evidence="3">Uncharacterized protein</fullName>
    </submittedName>
</protein>
<evidence type="ECO:0000313" key="3">
    <source>
        <dbReference type="EMBL" id="EJZ81566.1"/>
    </source>
</evidence>
<accession>K0YE90</accession>
<dbReference type="EMBL" id="AHAE01000071">
    <property type="protein sequence ID" value="EJZ81566.1"/>
    <property type="molecule type" value="Genomic_DNA"/>
</dbReference>
<sequence length="106" mass="11494">MSENTATNENTAGEPVVEHRADESTYIIRLGDKVVGHADYEARGDGVKDFNHTVVDPEYRGRGLAGRLIEFALDDVAERGEKIIPTCSAVAGFIEKNPSYAKLVAS</sequence>
<reference evidence="3 4" key="1">
    <citation type="submission" date="2012-08" db="EMBL/GenBank/DDBJ databases">
        <title>The Genome Sequence of Turicella otitidis ATCC 51513.</title>
        <authorList>
            <consortium name="The Broad Institute Genome Sequencing Platform"/>
            <person name="Earl A."/>
            <person name="Ward D."/>
            <person name="Feldgarden M."/>
            <person name="Gevers D."/>
            <person name="Huys G."/>
            <person name="Walker B."/>
            <person name="Young S.K."/>
            <person name="Zeng Q."/>
            <person name="Gargeya S."/>
            <person name="Fitzgerald M."/>
            <person name="Haas B."/>
            <person name="Abouelleil A."/>
            <person name="Alvarado L."/>
            <person name="Arachchi H.M."/>
            <person name="Berlin A.M."/>
            <person name="Chapman S.B."/>
            <person name="Goldberg J."/>
            <person name="Griggs A."/>
            <person name="Gujja S."/>
            <person name="Hansen M."/>
            <person name="Howarth C."/>
            <person name="Imamovic A."/>
            <person name="Larimer J."/>
            <person name="McCowen C."/>
            <person name="Montmayeur A."/>
            <person name="Murphy C."/>
            <person name="Neiman D."/>
            <person name="Pearson M."/>
            <person name="Priest M."/>
            <person name="Roberts A."/>
            <person name="Saif S."/>
            <person name="Shea T."/>
            <person name="Sisk P."/>
            <person name="Sykes S."/>
            <person name="Wortman J."/>
            <person name="Nusbaum C."/>
            <person name="Birren B."/>
        </authorList>
    </citation>
    <scope>NUCLEOTIDE SEQUENCE [LARGE SCALE GENOMIC DNA]</scope>
    <source>
        <strain evidence="3 4">ATCC 51513</strain>
    </source>
</reference>
<dbReference type="RefSeq" id="WP_004601371.1">
    <property type="nucleotide sequence ID" value="NZ_HF541868.1"/>
</dbReference>
<dbReference type="PANTHER" id="PTHR31435:SF10">
    <property type="entry name" value="BSR4717 PROTEIN"/>
    <property type="match status" value="1"/>
</dbReference>
<dbReference type="STRING" id="29321.AAV33_03375"/>
<dbReference type="GO" id="GO:0016747">
    <property type="term" value="F:acyltransferase activity, transferring groups other than amino-acyl groups"/>
    <property type="evidence" value="ECO:0007669"/>
    <property type="project" value="InterPro"/>
</dbReference>
<dbReference type="Pfam" id="PF14542">
    <property type="entry name" value="Acetyltransf_CG"/>
    <property type="match status" value="1"/>
</dbReference>
<dbReference type="OrthoDB" id="5405911at2"/>
<dbReference type="AlphaFoldDB" id="K0YE90"/>
<proteinExistence type="predicted"/>
<dbReference type="InterPro" id="IPR000182">
    <property type="entry name" value="GNAT_dom"/>
</dbReference>
<name>K0YE90_9CORY</name>
<organism evidence="3 4">
    <name type="scientific">Corynebacterium otitidis ATCC 51513</name>
    <dbReference type="NCBI Taxonomy" id="883169"/>
    <lineage>
        <taxon>Bacteria</taxon>
        <taxon>Bacillati</taxon>
        <taxon>Actinomycetota</taxon>
        <taxon>Actinomycetes</taxon>
        <taxon>Mycobacteriales</taxon>
        <taxon>Corynebacteriaceae</taxon>
        <taxon>Corynebacterium</taxon>
    </lineage>
</organism>